<evidence type="ECO:0000256" key="12">
    <source>
        <dbReference type="SAM" id="MobiDB-lite"/>
    </source>
</evidence>
<comment type="caution">
    <text evidence="13">The sequence shown here is derived from an EMBL/GenBank/DDBJ whole genome shotgun (WGS) entry which is preliminary data.</text>
</comment>
<dbReference type="AlphaFoldDB" id="A0A2S5B8Y0"/>
<feature type="compositionally biased region" description="Polar residues" evidence="12">
    <location>
        <begin position="74"/>
        <end position="83"/>
    </location>
</feature>
<dbReference type="OrthoDB" id="5595506at2759"/>
<keyword evidence="3 10" id="KW-0999">Mitochondrion inner membrane</keyword>
<dbReference type="Pfam" id="PF05546">
    <property type="entry name" value="She9_MDM33"/>
    <property type="match status" value="1"/>
</dbReference>
<evidence type="ECO:0000256" key="8">
    <source>
        <dbReference type="ARBA" id="ARBA00023136"/>
    </source>
</evidence>
<accession>A0A2S5B8Y0</accession>
<feature type="region of interest" description="Disordered" evidence="12">
    <location>
        <begin position="1"/>
        <end position="86"/>
    </location>
</feature>
<keyword evidence="4 10" id="KW-0809">Transit peptide</keyword>
<feature type="transmembrane region" description="Helical" evidence="10">
    <location>
        <begin position="406"/>
        <end position="428"/>
    </location>
</feature>
<keyword evidence="5 10" id="KW-1133">Transmembrane helix</keyword>
<evidence type="ECO:0000256" key="10">
    <source>
        <dbReference type="RuleBase" id="RU364128"/>
    </source>
</evidence>
<sequence>MSSSRRLMQSCLQCQNGTAWSRPPLQASRKRWLATEPAKESAPPTDAPTSPAPPRQQLESAQQSHAAADAPSGPRSSVQSASAQLAEARRLAHEQVQRLANTFNTSARKQANTIAASIHALELERRLKEVGGKINHATGYEEIERLRNDVGEKEKALLVARENAIRFKRAYTERVRLRADSQREVNDLLQRKATWTGPDVIRFTELVQKEHENDRAEKEAKEAMDGAEAEVEKGFSGMMQAILERYHEEQVWSDKIRSMSTYGSLAITSLNVLLFIISLLLIEPWRRRRLVENVEERLRNNTDAGHATTQAQLDTLHDLLRHAQATLDSVTATRLAHEGAVDPHQVAPLPTEAGFTETDDALSDTLLPPEELLVDEGPAEIASPSHRTRYEKAIDDLRGAVEGHEVLAAGAAGAAGGLALAALCGLMGR</sequence>
<dbReference type="GO" id="GO:0005743">
    <property type="term" value="C:mitochondrial inner membrane"/>
    <property type="evidence" value="ECO:0007669"/>
    <property type="project" value="UniProtKB-SubCell"/>
</dbReference>
<protein>
    <recommendedName>
        <fullName evidence="10">Sensitive to high expression protein 9, mitochondrial</fullName>
    </recommendedName>
</protein>
<comment type="function">
    <text evidence="9">Required for the maintenance of the structure of the mitochondrial inner membrane. Involved in mitochondrial morphology. Causes growth arrest when highly overexpressed.</text>
</comment>
<keyword evidence="2 10" id="KW-0812">Transmembrane</keyword>
<evidence type="ECO:0000256" key="4">
    <source>
        <dbReference type="ARBA" id="ARBA00022946"/>
    </source>
</evidence>
<evidence type="ECO:0000256" key="3">
    <source>
        <dbReference type="ARBA" id="ARBA00022792"/>
    </source>
</evidence>
<comment type="subcellular location">
    <subcellularLocation>
        <location evidence="10">Mitochondrion inner membrane</location>
        <topology evidence="10">Multi-pass membrane protein</topology>
    </subcellularLocation>
</comment>
<name>A0A2S5B8Y0_9BASI</name>
<keyword evidence="8 10" id="KW-0472">Membrane</keyword>
<dbReference type="InterPro" id="IPR008839">
    <property type="entry name" value="MDM33_fungi"/>
</dbReference>
<dbReference type="EMBL" id="PJQD01000038">
    <property type="protein sequence ID" value="POY73227.1"/>
    <property type="molecule type" value="Genomic_DNA"/>
</dbReference>
<evidence type="ECO:0000256" key="11">
    <source>
        <dbReference type="SAM" id="Coils"/>
    </source>
</evidence>
<evidence type="ECO:0000256" key="1">
    <source>
        <dbReference type="ARBA" id="ARBA00007472"/>
    </source>
</evidence>
<dbReference type="PANTHER" id="PTHR31961">
    <property type="entry name" value="SENSITIVE TO HIGH EXPRESSION PROTEIN 9, MITOCHONDRIAL"/>
    <property type="match status" value="1"/>
</dbReference>
<comment type="subunit">
    <text evidence="10">Homooligomer.</text>
</comment>
<evidence type="ECO:0000256" key="9">
    <source>
        <dbReference type="ARBA" id="ARBA00024807"/>
    </source>
</evidence>
<proteinExistence type="inferred from homology"/>
<dbReference type="GO" id="GO:0007007">
    <property type="term" value="P:inner mitochondrial membrane organization"/>
    <property type="evidence" value="ECO:0007669"/>
    <property type="project" value="TreeGrafter"/>
</dbReference>
<dbReference type="PANTHER" id="PTHR31961:SF3">
    <property type="entry name" value="SENSITIVE TO HIGH EXPRESSION PROTEIN 9, MITOCHONDRIAL"/>
    <property type="match status" value="1"/>
</dbReference>
<organism evidence="13 14">
    <name type="scientific">Rhodotorula taiwanensis</name>
    <dbReference type="NCBI Taxonomy" id="741276"/>
    <lineage>
        <taxon>Eukaryota</taxon>
        <taxon>Fungi</taxon>
        <taxon>Dikarya</taxon>
        <taxon>Basidiomycota</taxon>
        <taxon>Pucciniomycotina</taxon>
        <taxon>Microbotryomycetes</taxon>
        <taxon>Sporidiobolales</taxon>
        <taxon>Sporidiobolaceae</taxon>
        <taxon>Rhodotorula</taxon>
    </lineage>
</organism>
<reference evidence="13 14" key="1">
    <citation type="journal article" date="2018" name="Front. Microbiol.">
        <title>Prospects for Fungal Bioremediation of Acidic Radioactive Waste Sites: Characterization and Genome Sequence of Rhodotorula taiwanensis MD1149.</title>
        <authorList>
            <person name="Tkavc R."/>
            <person name="Matrosova V.Y."/>
            <person name="Grichenko O.E."/>
            <person name="Gostincar C."/>
            <person name="Volpe R.P."/>
            <person name="Klimenkova P."/>
            <person name="Gaidamakova E.K."/>
            <person name="Zhou C.E."/>
            <person name="Stewart B.J."/>
            <person name="Lyman M.G."/>
            <person name="Malfatti S.A."/>
            <person name="Rubinfeld B."/>
            <person name="Courtot M."/>
            <person name="Singh J."/>
            <person name="Dalgard C.L."/>
            <person name="Hamilton T."/>
            <person name="Frey K.G."/>
            <person name="Gunde-Cimerman N."/>
            <person name="Dugan L."/>
            <person name="Daly M.J."/>
        </authorList>
    </citation>
    <scope>NUCLEOTIDE SEQUENCE [LARGE SCALE GENOMIC DNA]</scope>
    <source>
        <strain evidence="13 14">MD1149</strain>
    </source>
</reference>
<keyword evidence="7 10" id="KW-0496">Mitochondrion</keyword>
<evidence type="ECO:0000256" key="2">
    <source>
        <dbReference type="ARBA" id="ARBA00022692"/>
    </source>
</evidence>
<comment type="similarity">
    <text evidence="1 10">Belongs to the SHE9 family.</text>
</comment>
<evidence type="ECO:0000313" key="13">
    <source>
        <dbReference type="EMBL" id="POY73227.1"/>
    </source>
</evidence>
<gene>
    <name evidence="13" type="ORF">BMF94_3560</name>
</gene>
<evidence type="ECO:0000256" key="7">
    <source>
        <dbReference type="ARBA" id="ARBA00023128"/>
    </source>
</evidence>
<feature type="coiled-coil region" evidence="11">
    <location>
        <begin position="206"/>
        <end position="233"/>
    </location>
</feature>
<evidence type="ECO:0000256" key="5">
    <source>
        <dbReference type="ARBA" id="ARBA00022989"/>
    </source>
</evidence>
<dbReference type="Proteomes" id="UP000237144">
    <property type="component" value="Unassembled WGS sequence"/>
</dbReference>
<keyword evidence="6 11" id="KW-0175">Coiled coil</keyword>
<feature type="compositionally biased region" description="Polar residues" evidence="12">
    <location>
        <begin position="1"/>
        <end position="19"/>
    </location>
</feature>
<keyword evidence="14" id="KW-1185">Reference proteome</keyword>
<feature type="transmembrane region" description="Helical" evidence="10">
    <location>
        <begin position="262"/>
        <end position="282"/>
    </location>
</feature>
<evidence type="ECO:0000313" key="14">
    <source>
        <dbReference type="Proteomes" id="UP000237144"/>
    </source>
</evidence>
<evidence type="ECO:0000256" key="6">
    <source>
        <dbReference type="ARBA" id="ARBA00023054"/>
    </source>
</evidence>